<sequence length="350" mass="39498">MDHRSNFLRSTEFGYNIDIFAYTLVIYARQTQTTLDCRAWAIGRLLLSSLPPSSFLNTTLLRSVFIMPRDNANAPPFSTVSTPSADTPRTFFLATGLARRSSYPACSLTDLLSSRRWARETVRVAHRLFSVRASVQPLLIPPWGKIGEPDQSFTLLIDTGVYSVNIIEPRLFSLRIPQEASNTWVGADKEHKPSPSSKNTRKSINVSYGSGFFTGTEVIDRRELSPDLVIDQQSIGRVHWFVMMASLSSRGSVVFMTRRTVTLDWLISPTPRIIPINDLSLILPFASLSTIVIPWMVFRLAENMGDRMKLGVEPPRHSRRCVIARDILSFERAKTIFCGIEAKCIRQLEL</sequence>
<dbReference type="InterPro" id="IPR033121">
    <property type="entry name" value="PEPTIDASE_A1"/>
</dbReference>
<evidence type="ECO:0000313" key="4">
    <source>
        <dbReference type="EMBL" id="KAG7445662.1"/>
    </source>
</evidence>
<accession>A0A9P7VS98</accession>
<keyword evidence="5" id="KW-1185">Reference proteome</keyword>
<keyword evidence="2" id="KW-0812">Transmembrane</keyword>
<feature type="transmembrane region" description="Helical" evidence="2">
    <location>
        <begin position="281"/>
        <end position="301"/>
    </location>
</feature>
<keyword evidence="2" id="KW-0472">Membrane</keyword>
<evidence type="ECO:0000256" key="2">
    <source>
        <dbReference type="SAM" id="Phobius"/>
    </source>
</evidence>
<dbReference type="RefSeq" id="XP_043039162.1">
    <property type="nucleotide sequence ID" value="XM_043177269.1"/>
</dbReference>
<organism evidence="4 5">
    <name type="scientific">Guyanagaster necrorhizus</name>
    <dbReference type="NCBI Taxonomy" id="856835"/>
    <lineage>
        <taxon>Eukaryota</taxon>
        <taxon>Fungi</taxon>
        <taxon>Dikarya</taxon>
        <taxon>Basidiomycota</taxon>
        <taxon>Agaricomycotina</taxon>
        <taxon>Agaricomycetes</taxon>
        <taxon>Agaricomycetidae</taxon>
        <taxon>Agaricales</taxon>
        <taxon>Marasmiineae</taxon>
        <taxon>Physalacriaceae</taxon>
        <taxon>Guyanagaster</taxon>
    </lineage>
</organism>
<reference evidence="4" key="1">
    <citation type="submission" date="2020-11" db="EMBL/GenBank/DDBJ databases">
        <title>Adaptations for nitrogen fixation in a non-lichenized fungal sporocarp promotes dispersal by wood-feeding termites.</title>
        <authorList>
            <consortium name="DOE Joint Genome Institute"/>
            <person name="Koch R.A."/>
            <person name="Yoon G."/>
            <person name="Arayal U."/>
            <person name="Lail K."/>
            <person name="Amirebrahimi M."/>
            <person name="Labutti K."/>
            <person name="Lipzen A."/>
            <person name="Riley R."/>
            <person name="Barry K."/>
            <person name="Henrissat B."/>
            <person name="Grigoriev I.V."/>
            <person name="Herr J.R."/>
            <person name="Aime M.C."/>
        </authorList>
    </citation>
    <scope>NUCLEOTIDE SEQUENCE</scope>
    <source>
        <strain evidence="4">MCA 3950</strain>
    </source>
</reference>
<dbReference type="Gene3D" id="2.40.70.10">
    <property type="entry name" value="Acid Proteases"/>
    <property type="match status" value="1"/>
</dbReference>
<dbReference type="AlphaFoldDB" id="A0A9P7VS98"/>
<dbReference type="EMBL" id="MU250536">
    <property type="protein sequence ID" value="KAG7445662.1"/>
    <property type="molecule type" value="Genomic_DNA"/>
</dbReference>
<evidence type="ECO:0000259" key="3">
    <source>
        <dbReference type="Pfam" id="PF00026"/>
    </source>
</evidence>
<protein>
    <recommendedName>
        <fullName evidence="3">Peptidase A1 domain-containing protein</fullName>
    </recommendedName>
</protein>
<comment type="caution">
    <text evidence="4">The sequence shown here is derived from an EMBL/GenBank/DDBJ whole genome shotgun (WGS) entry which is preliminary data.</text>
</comment>
<dbReference type="SUPFAM" id="SSF50630">
    <property type="entry name" value="Acid proteases"/>
    <property type="match status" value="1"/>
</dbReference>
<dbReference type="Proteomes" id="UP000812287">
    <property type="component" value="Unassembled WGS sequence"/>
</dbReference>
<keyword evidence="2" id="KW-1133">Transmembrane helix</keyword>
<dbReference type="Pfam" id="PF00026">
    <property type="entry name" value="Asp"/>
    <property type="match status" value="1"/>
</dbReference>
<evidence type="ECO:0000313" key="5">
    <source>
        <dbReference type="Proteomes" id="UP000812287"/>
    </source>
</evidence>
<feature type="region of interest" description="Disordered" evidence="1">
    <location>
        <begin position="184"/>
        <end position="203"/>
    </location>
</feature>
<gene>
    <name evidence="4" type="ORF">BT62DRAFT_1006696</name>
</gene>
<dbReference type="GeneID" id="66099556"/>
<name>A0A9P7VS98_9AGAR</name>
<evidence type="ECO:0000256" key="1">
    <source>
        <dbReference type="SAM" id="MobiDB-lite"/>
    </source>
</evidence>
<feature type="domain" description="Peptidase A1" evidence="3">
    <location>
        <begin position="145"/>
        <end position="238"/>
    </location>
</feature>
<dbReference type="InterPro" id="IPR021109">
    <property type="entry name" value="Peptidase_aspartic_dom_sf"/>
</dbReference>
<proteinExistence type="predicted"/>
<feature type="compositionally biased region" description="Polar residues" evidence="1">
    <location>
        <begin position="194"/>
        <end position="203"/>
    </location>
</feature>